<keyword evidence="2" id="KW-1185">Reference proteome</keyword>
<dbReference type="Proteomes" id="UP000658225">
    <property type="component" value="Unassembled WGS sequence"/>
</dbReference>
<reference evidence="1" key="1">
    <citation type="submission" date="2020-10" db="EMBL/GenBank/DDBJ databases">
        <title>Genomic Encyclopedia of Type Strains, Phase IV (KMG-IV): sequencing the most valuable type-strain genomes for metagenomic binning, comparative biology and taxonomic classification.</title>
        <authorList>
            <person name="Goeker M."/>
        </authorList>
    </citation>
    <scope>NUCLEOTIDE SEQUENCE</scope>
    <source>
        <strain evidence="1">DSM 13886</strain>
    </source>
</reference>
<dbReference type="EMBL" id="JADBEL010000007">
    <property type="protein sequence ID" value="MBE1554603.1"/>
    <property type="molecule type" value="Genomic_DNA"/>
</dbReference>
<evidence type="ECO:0000313" key="1">
    <source>
        <dbReference type="EMBL" id="MBE1554603.1"/>
    </source>
</evidence>
<accession>A0A927MHA3</accession>
<name>A0A927MHA3_9BACL</name>
<dbReference type="RefSeq" id="WP_192598379.1">
    <property type="nucleotide sequence ID" value="NZ_JADBEL010000007.1"/>
</dbReference>
<sequence>MDSDSESEGFAVLLCGLIASLRDWSLDSEISRFGGGIGRLIRRSVASAAELVA</sequence>
<organism evidence="1 2">
    <name type="scientific">Sporosarcina limicola</name>
    <dbReference type="NCBI Taxonomy" id="34101"/>
    <lineage>
        <taxon>Bacteria</taxon>
        <taxon>Bacillati</taxon>
        <taxon>Bacillota</taxon>
        <taxon>Bacilli</taxon>
        <taxon>Bacillales</taxon>
        <taxon>Caryophanaceae</taxon>
        <taxon>Sporosarcina</taxon>
    </lineage>
</organism>
<protein>
    <submittedName>
        <fullName evidence="1">Uncharacterized protein</fullName>
    </submittedName>
</protein>
<proteinExistence type="predicted"/>
<dbReference type="AlphaFoldDB" id="A0A927MHA3"/>
<comment type="caution">
    <text evidence="1">The sequence shown here is derived from an EMBL/GenBank/DDBJ whole genome shotgun (WGS) entry which is preliminary data.</text>
</comment>
<gene>
    <name evidence="1" type="ORF">H4683_001680</name>
</gene>
<evidence type="ECO:0000313" key="2">
    <source>
        <dbReference type="Proteomes" id="UP000658225"/>
    </source>
</evidence>